<evidence type="ECO:0000313" key="2">
    <source>
        <dbReference type="EMBL" id="BBO99551.1"/>
    </source>
</evidence>
<keyword evidence="3" id="KW-1185">Reference proteome</keyword>
<dbReference type="Proteomes" id="UP000463939">
    <property type="component" value="Chromosome"/>
</dbReference>
<keyword evidence="1" id="KW-0472">Membrane</keyword>
<gene>
    <name evidence="2" type="ORF">SFSGTM_02600</name>
</gene>
<keyword evidence="1" id="KW-1133">Transmembrane helix</keyword>
<dbReference type="RefSeq" id="WP_162083589.1">
    <property type="nucleotide sequence ID" value="NZ_AP021881.1"/>
</dbReference>
<dbReference type="AlphaFoldDB" id="A0A809S7H8"/>
<feature type="transmembrane region" description="Helical" evidence="1">
    <location>
        <begin position="6"/>
        <end position="25"/>
    </location>
</feature>
<dbReference type="KEGG" id="sniv:SFSGTM_02600"/>
<dbReference type="EMBL" id="AP021881">
    <property type="protein sequence ID" value="BBO99551.1"/>
    <property type="molecule type" value="Genomic_DNA"/>
</dbReference>
<organism evidence="2 3">
    <name type="scientific">Sulfuriferula nivalis</name>
    <dbReference type="NCBI Taxonomy" id="2675298"/>
    <lineage>
        <taxon>Bacteria</taxon>
        <taxon>Pseudomonadati</taxon>
        <taxon>Pseudomonadota</taxon>
        <taxon>Betaproteobacteria</taxon>
        <taxon>Nitrosomonadales</taxon>
        <taxon>Sulfuricellaceae</taxon>
        <taxon>Sulfuriferula</taxon>
    </lineage>
</organism>
<keyword evidence="1" id="KW-0812">Transmembrane</keyword>
<name>A0A809S7H8_9PROT</name>
<evidence type="ECO:0000256" key="1">
    <source>
        <dbReference type="SAM" id="Phobius"/>
    </source>
</evidence>
<evidence type="ECO:0000313" key="3">
    <source>
        <dbReference type="Proteomes" id="UP000463939"/>
    </source>
</evidence>
<sequence length="141" mass="16108">MKFDWLLKYALPALLISVAIAGGLYQTWQHQHTATTRITCNSPAQGCQFLLDQQPVKVEFIEPPSGLHPFTLRVSIAHAQEIHAHFTMKEMEMGYNQYRLLALSPQQWQARVVLPVCVTGRHDWILTLNIDNKQVEIPFNG</sequence>
<proteinExistence type="predicted"/>
<reference evidence="3" key="1">
    <citation type="submission" date="2019-11" db="EMBL/GenBank/DDBJ databases">
        <title>Isolation and characterization of a novel species in the genus Sulfuriferula.</title>
        <authorList>
            <person name="Mochizuki J."/>
            <person name="Kojima H."/>
            <person name="Fukui M."/>
        </authorList>
    </citation>
    <scope>NUCLEOTIDE SEQUENCE [LARGE SCALE GENOMIC DNA]</scope>
    <source>
        <strain evidence="3">SGTM</strain>
    </source>
</reference>
<protein>
    <submittedName>
        <fullName evidence="2">Uncharacterized protein</fullName>
    </submittedName>
</protein>
<accession>A0A809S7H8</accession>